<dbReference type="EMBL" id="CAXHTA020000016">
    <property type="protein sequence ID" value="CAL5226714.1"/>
    <property type="molecule type" value="Genomic_DNA"/>
</dbReference>
<dbReference type="CDD" id="cd17546">
    <property type="entry name" value="REC_hyHK_CKI1_RcsC-like"/>
    <property type="match status" value="1"/>
</dbReference>
<keyword evidence="7" id="KW-1185">Reference proteome</keyword>
<gene>
    <name evidence="6" type="primary">g9566</name>
    <name evidence="6" type="ORF">VP750_LOCUS8620</name>
</gene>
<evidence type="ECO:0000256" key="4">
    <source>
        <dbReference type="PROSITE-ProRule" id="PRU00169"/>
    </source>
</evidence>
<feature type="modified residue" description="4-aspartylphosphate" evidence="4">
    <location>
        <position position="63"/>
    </location>
</feature>
<sequence length="193" mass="21320">MCAAIGAPDRPQALVVDDSQVDRFVLKRLLEHQGFLVVVAGDGQKAVKYYMEHADSITCIWMDINMPIQDGLQATLQIRRIERGRLRRQASRASFVKDLVLVGEGRQVSLSQRHCTCPSQMPVPIVGVSACGKSEQLGNAFSSGLLHDITDRPWKNFGMDLLVEKPMTASKLKGILEQLDGRTPSIASASWYP</sequence>
<evidence type="ECO:0000259" key="5">
    <source>
        <dbReference type="PROSITE" id="PS50110"/>
    </source>
</evidence>
<dbReference type="SMART" id="SM00448">
    <property type="entry name" value="REC"/>
    <property type="match status" value="1"/>
</dbReference>
<dbReference type="Gene3D" id="3.40.50.2300">
    <property type="match status" value="1"/>
</dbReference>
<evidence type="ECO:0000313" key="7">
    <source>
        <dbReference type="Proteomes" id="UP001497392"/>
    </source>
</evidence>
<dbReference type="EC" id="2.7.13.3" evidence="2"/>
<dbReference type="SUPFAM" id="SSF52172">
    <property type="entry name" value="CheY-like"/>
    <property type="match status" value="1"/>
</dbReference>
<dbReference type="InterPro" id="IPR001789">
    <property type="entry name" value="Sig_transdc_resp-reg_receiver"/>
</dbReference>
<evidence type="ECO:0000256" key="1">
    <source>
        <dbReference type="ARBA" id="ARBA00000085"/>
    </source>
</evidence>
<comment type="caution">
    <text evidence="6">The sequence shown here is derived from an EMBL/GenBank/DDBJ whole genome shotgun (WGS) entry which is preliminary data.</text>
</comment>
<dbReference type="PANTHER" id="PTHR43719:SF28">
    <property type="entry name" value="PEROXIDE STRESS-ACTIVATED HISTIDINE KINASE MAK1-RELATED"/>
    <property type="match status" value="1"/>
</dbReference>
<comment type="catalytic activity">
    <reaction evidence="1">
        <text>ATP + protein L-histidine = ADP + protein N-phospho-L-histidine.</text>
        <dbReference type="EC" id="2.7.13.3"/>
    </reaction>
</comment>
<organism evidence="6 7">
    <name type="scientific">Coccomyxa viridis</name>
    <dbReference type="NCBI Taxonomy" id="1274662"/>
    <lineage>
        <taxon>Eukaryota</taxon>
        <taxon>Viridiplantae</taxon>
        <taxon>Chlorophyta</taxon>
        <taxon>core chlorophytes</taxon>
        <taxon>Trebouxiophyceae</taxon>
        <taxon>Trebouxiophyceae incertae sedis</taxon>
        <taxon>Coccomyxaceae</taxon>
        <taxon>Coccomyxa</taxon>
    </lineage>
</organism>
<keyword evidence="3 4" id="KW-0597">Phosphoprotein</keyword>
<proteinExistence type="predicted"/>
<protein>
    <recommendedName>
        <fullName evidence="2">histidine kinase</fullName>
        <ecNumber evidence="2">2.7.13.3</ecNumber>
    </recommendedName>
</protein>
<dbReference type="PANTHER" id="PTHR43719">
    <property type="entry name" value="TWO-COMPONENT HISTIDINE KINASE"/>
    <property type="match status" value="1"/>
</dbReference>
<dbReference type="InterPro" id="IPR050956">
    <property type="entry name" value="2C_system_His_kinase"/>
</dbReference>
<dbReference type="Pfam" id="PF00072">
    <property type="entry name" value="Response_reg"/>
    <property type="match status" value="1"/>
</dbReference>
<feature type="domain" description="Response regulatory" evidence="5">
    <location>
        <begin position="12"/>
        <end position="180"/>
    </location>
</feature>
<name>A0ABP1G3M5_9CHLO</name>
<accession>A0ABP1G3M5</accession>
<evidence type="ECO:0000256" key="3">
    <source>
        <dbReference type="ARBA" id="ARBA00022553"/>
    </source>
</evidence>
<reference evidence="6 7" key="1">
    <citation type="submission" date="2024-06" db="EMBL/GenBank/DDBJ databases">
        <authorList>
            <person name="Kraege A."/>
            <person name="Thomma B."/>
        </authorList>
    </citation>
    <scope>NUCLEOTIDE SEQUENCE [LARGE SCALE GENOMIC DNA]</scope>
</reference>
<dbReference type="InterPro" id="IPR011006">
    <property type="entry name" value="CheY-like_superfamily"/>
</dbReference>
<evidence type="ECO:0000313" key="6">
    <source>
        <dbReference type="EMBL" id="CAL5226714.1"/>
    </source>
</evidence>
<evidence type="ECO:0000256" key="2">
    <source>
        <dbReference type="ARBA" id="ARBA00012438"/>
    </source>
</evidence>
<dbReference type="Proteomes" id="UP001497392">
    <property type="component" value="Unassembled WGS sequence"/>
</dbReference>
<dbReference type="PROSITE" id="PS50110">
    <property type="entry name" value="RESPONSE_REGULATORY"/>
    <property type="match status" value="1"/>
</dbReference>